<comment type="similarity">
    <text evidence="1">Belongs to the ABC transporter superfamily.</text>
</comment>
<evidence type="ECO:0000313" key="10">
    <source>
        <dbReference type="Proteomes" id="UP000195981"/>
    </source>
</evidence>
<evidence type="ECO:0000256" key="1">
    <source>
        <dbReference type="ARBA" id="ARBA00005417"/>
    </source>
</evidence>
<dbReference type="InterPro" id="IPR050095">
    <property type="entry name" value="ECF_ABC_transporter_ATP-bd"/>
</dbReference>
<dbReference type="PANTHER" id="PTHR43553">
    <property type="entry name" value="HEAVY METAL TRANSPORTER"/>
    <property type="match status" value="1"/>
</dbReference>
<keyword evidence="3" id="KW-0677">Repeat</keyword>
<dbReference type="Pfam" id="PF00005">
    <property type="entry name" value="ABC_tran"/>
    <property type="match status" value="2"/>
</dbReference>
<dbReference type="CDD" id="cd03225">
    <property type="entry name" value="ABC_cobalt_CbiO_domain1"/>
    <property type="match status" value="2"/>
</dbReference>
<protein>
    <submittedName>
        <fullName evidence="9">Duplicated ATPase component MtsB of energizing module of methionine-regulated ECF transporter</fullName>
    </submittedName>
</protein>
<name>A0A1X6X8L6_9MICO</name>
<dbReference type="InterPro" id="IPR015856">
    <property type="entry name" value="ABC_transpr_CbiO/EcfA_su"/>
</dbReference>
<accession>A0A1X6X8L6</accession>
<dbReference type="InterPro" id="IPR022216">
    <property type="entry name" value="ABC_Co_transporter"/>
</dbReference>
<dbReference type="PROSITE" id="PS00211">
    <property type="entry name" value="ABC_TRANSPORTER_1"/>
    <property type="match status" value="2"/>
</dbReference>
<dbReference type="InterPro" id="IPR003593">
    <property type="entry name" value="AAA+_ATPase"/>
</dbReference>
<keyword evidence="4" id="KW-0547">Nucleotide-binding</keyword>
<evidence type="ECO:0000256" key="7">
    <source>
        <dbReference type="SAM" id="MobiDB-lite"/>
    </source>
</evidence>
<dbReference type="EMBL" id="FWFG01000112">
    <property type="protein sequence ID" value="SLM95581.1"/>
    <property type="molecule type" value="Genomic_DNA"/>
</dbReference>
<dbReference type="NCBIfam" id="NF010167">
    <property type="entry name" value="PRK13648.1"/>
    <property type="match status" value="2"/>
</dbReference>
<feature type="domain" description="ABC transporter" evidence="8">
    <location>
        <begin position="318"/>
        <end position="555"/>
    </location>
</feature>
<proteinExistence type="inferred from homology"/>
<evidence type="ECO:0000256" key="3">
    <source>
        <dbReference type="ARBA" id="ARBA00022737"/>
    </source>
</evidence>
<dbReference type="RefSeq" id="WP_087105178.1">
    <property type="nucleotide sequence ID" value="NZ_FWFG01000112.1"/>
</dbReference>
<feature type="domain" description="ABC transporter" evidence="8">
    <location>
        <begin position="19"/>
        <end position="260"/>
    </location>
</feature>
<dbReference type="AlphaFoldDB" id="A0A1X6X8L6"/>
<dbReference type="Gene3D" id="3.40.50.300">
    <property type="entry name" value="P-loop containing nucleotide triphosphate hydrolases"/>
    <property type="match status" value="2"/>
</dbReference>
<keyword evidence="10" id="KW-1185">Reference proteome</keyword>
<dbReference type="InterPro" id="IPR027417">
    <property type="entry name" value="P-loop_NTPase"/>
</dbReference>
<keyword evidence="5" id="KW-0067">ATP-binding</keyword>
<dbReference type="InterPro" id="IPR003439">
    <property type="entry name" value="ABC_transporter-like_ATP-bd"/>
</dbReference>
<feature type="region of interest" description="Disordered" evidence="7">
    <location>
        <begin position="584"/>
        <end position="613"/>
    </location>
</feature>
<evidence type="ECO:0000256" key="6">
    <source>
        <dbReference type="ARBA" id="ARBA00025157"/>
    </source>
</evidence>
<evidence type="ECO:0000256" key="2">
    <source>
        <dbReference type="ARBA" id="ARBA00022448"/>
    </source>
</evidence>
<gene>
    <name evidence="9" type="ORF">FM110_13045</name>
</gene>
<dbReference type="PROSITE" id="PS50893">
    <property type="entry name" value="ABC_TRANSPORTER_2"/>
    <property type="match status" value="2"/>
</dbReference>
<comment type="function">
    <text evidence="6">Probably part of an ABC transporter complex. Responsible for energy coupling to the transport system.</text>
</comment>
<dbReference type="PANTHER" id="PTHR43553:SF24">
    <property type="entry name" value="ENERGY-COUPLING FACTOR TRANSPORTER ATP-BINDING PROTEIN ECFA1"/>
    <property type="match status" value="1"/>
</dbReference>
<reference evidence="9 10" key="1">
    <citation type="submission" date="2017-02" db="EMBL/GenBank/DDBJ databases">
        <authorList>
            <person name="Peterson S.W."/>
        </authorList>
    </citation>
    <scope>NUCLEOTIDE SEQUENCE [LARGE SCALE GENOMIC DNA]</scope>
    <source>
        <strain evidence="9 10">CIP104813</strain>
    </source>
</reference>
<organism evidence="9 10">
    <name type="scientific">Brachybacterium nesterenkovii</name>
    <dbReference type="NCBI Taxonomy" id="47847"/>
    <lineage>
        <taxon>Bacteria</taxon>
        <taxon>Bacillati</taxon>
        <taxon>Actinomycetota</taxon>
        <taxon>Actinomycetes</taxon>
        <taxon>Micrococcales</taxon>
        <taxon>Dermabacteraceae</taxon>
        <taxon>Brachybacterium</taxon>
    </lineage>
</organism>
<dbReference type="GO" id="GO:0005524">
    <property type="term" value="F:ATP binding"/>
    <property type="evidence" value="ECO:0007669"/>
    <property type="project" value="UniProtKB-KW"/>
</dbReference>
<dbReference type="GO" id="GO:0043190">
    <property type="term" value="C:ATP-binding cassette (ABC) transporter complex"/>
    <property type="evidence" value="ECO:0007669"/>
    <property type="project" value="TreeGrafter"/>
</dbReference>
<evidence type="ECO:0000313" key="9">
    <source>
        <dbReference type="EMBL" id="SLM95581.1"/>
    </source>
</evidence>
<dbReference type="Proteomes" id="UP000195981">
    <property type="component" value="Unassembled WGS sequence"/>
</dbReference>
<dbReference type="InterPro" id="IPR017871">
    <property type="entry name" value="ABC_transporter-like_CS"/>
</dbReference>
<dbReference type="OrthoDB" id="4787388at2"/>
<sequence length="613" mass="64175">MTVPADRDRPSADADEAVIELRDVTFQYRAQSEPTLHGIDLTVRRGEKIAVVGASGSGKSTLLSLLNGLVPHRFGGTLTGSVRVAGAEPAAVPLVRTARHVGTVLQDPSGQFVGLTVAEDIAFSLENQEVPSAQMPERVRAAATAAGIADRLGAAPQDLSGGQKQRVSIAGVLVDEVDVLLFDEPLAMLDPATGREAVELIDALHRERGITIVIVEHRLEDVLHRDVDRIVLMADGRIVADAPPDEIVASGMLERHGIRPPLHVAALACAGAPVTAAQRPANAERIELTETQIAAIRTWVASAGDLGGAPRTAPAGSLEIEGLGCVLGGGDGRGVRALEGVSTRIGRGEMVGILGSNGAGKSTLARVICGFEAATAGVVRLDGIDIAPWPIAERGEHVGFVLQEPGQMISASHIAEEIALGLRARGLDDAEIARRTESVLDVCGLRPFRTWPVSALSHGQKKRLTIAAVLALEPRVLILDEPTAGQDFAHYTEFMDFLAAVNAGGTTVLLITHDMHLALEYTERVLVMAQGRLLADAHPADVLTDADITARADLVTTGLYALARRCGIADPSALVRRFVAADRAARTRPDAPVTSAATGAAPEDTPAADGGAR</sequence>
<keyword evidence="2" id="KW-0813">Transport</keyword>
<evidence type="ECO:0000256" key="5">
    <source>
        <dbReference type="ARBA" id="ARBA00022840"/>
    </source>
</evidence>
<dbReference type="SMART" id="SM00382">
    <property type="entry name" value="AAA"/>
    <property type="match status" value="2"/>
</dbReference>
<dbReference type="GO" id="GO:0016887">
    <property type="term" value="F:ATP hydrolysis activity"/>
    <property type="evidence" value="ECO:0007669"/>
    <property type="project" value="InterPro"/>
</dbReference>
<dbReference type="SUPFAM" id="SSF52540">
    <property type="entry name" value="P-loop containing nucleoside triphosphate hydrolases"/>
    <property type="match status" value="2"/>
</dbReference>
<evidence type="ECO:0000259" key="8">
    <source>
        <dbReference type="PROSITE" id="PS50893"/>
    </source>
</evidence>
<dbReference type="GO" id="GO:0042626">
    <property type="term" value="F:ATPase-coupled transmembrane transporter activity"/>
    <property type="evidence" value="ECO:0007669"/>
    <property type="project" value="TreeGrafter"/>
</dbReference>
<dbReference type="Pfam" id="PF12558">
    <property type="entry name" value="DUF3744"/>
    <property type="match status" value="1"/>
</dbReference>
<evidence type="ECO:0000256" key="4">
    <source>
        <dbReference type="ARBA" id="ARBA00022741"/>
    </source>
</evidence>